<evidence type="ECO:0000313" key="16">
    <source>
        <dbReference type="EMBL" id="KAK5861858.1"/>
    </source>
</evidence>
<dbReference type="FunFam" id="3.40.50.10140:FF:000001">
    <property type="entry name" value="Toll-like receptor 2"/>
    <property type="match status" value="1"/>
</dbReference>
<feature type="compositionally biased region" description="Acidic residues" evidence="14">
    <location>
        <begin position="140"/>
        <end position="151"/>
    </location>
</feature>
<name>A0AAN7XEN5_ELEMC</name>
<evidence type="ECO:0000256" key="13">
    <source>
        <dbReference type="ARBA" id="ARBA00023198"/>
    </source>
</evidence>
<dbReference type="SUPFAM" id="SSF52200">
    <property type="entry name" value="Toll/Interleukin receptor TIR domain"/>
    <property type="match status" value="1"/>
</dbReference>
<evidence type="ECO:0000256" key="2">
    <source>
        <dbReference type="ARBA" id="ARBA00009634"/>
    </source>
</evidence>
<evidence type="ECO:0000256" key="9">
    <source>
        <dbReference type="ARBA" id="ARBA00022989"/>
    </source>
</evidence>
<keyword evidence="9" id="KW-1133">Transmembrane helix</keyword>
<accession>A0AAN7XEN5</accession>
<keyword evidence="10" id="KW-0472">Membrane</keyword>
<evidence type="ECO:0000256" key="12">
    <source>
        <dbReference type="ARBA" id="ARBA00023180"/>
    </source>
</evidence>
<dbReference type="PROSITE" id="PS50104">
    <property type="entry name" value="TIR"/>
    <property type="match status" value="1"/>
</dbReference>
<dbReference type="GO" id="GO:0006954">
    <property type="term" value="P:inflammatory response"/>
    <property type="evidence" value="ECO:0007669"/>
    <property type="project" value="UniProtKB-KW"/>
</dbReference>
<evidence type="ECO:0000256" key="3">
    <source>
        <dbReference type="ARBA" id="ARBA00022588"/>
    </source>
</evidence>
<feature type="region of interest" description="Disordered" evidence="14">
    <location>
        <begin position="135"/>
        <end position="160"/>
    </location>
</feature>
<dbReference type="GO" id="GO:0045087">
    <property type="term" value="P:innate immune response"/>
    <property type="evidence" value="ECO:0007669"/>
    <property type="project" value="UniProtKB-KW"/>
</dbReference>
<protein>
    <recommendedName>
        <fullName evidence="15">TIR domain-containing protein</fullName>
    </recommendedName>
</protein>
<dbReference type="GO" id="GO:0005886">
    <property type="term" value="C:plasma membrane"/>
    <property type="evidence" value="ECO:0007669"/>
    <property type="project" value="TreeGrafter"/>
</dbReference>
<dbReference type="Proteomes" id="UP001346869">
    <property type="component" value="Unassembled WGS sequence"/>
</dbReference>
<keyword evidence="4" id="KW-0433">Leucine-rich repeat</keyword>
<keyword evidence="17" id="KW-1185">Reference proteome</keyword>
<proteinExistence type="inferred from homology"/>
<keyword evidence="3" id="KW-0399">Innate immunity</keyword>
<dbReference type="PANTHER" id="PTHR24365">
    <property type="entry name" value="TOLL-LIKE RECEPTOR"/>
    <property type="match status" value="1"/>
</dbReference>
<keyword evidence="8" id="KW-0391">Immunity</keyword>
<evidence type="ECO:0000256" key="11">
    <source>
        <dbReference type="ARBA" id="ARBA00023170"/>
    </source>
</evidence>
<keyword evidence="13" id="KW-0395">Inflammatory response</keyword>
<dbReference type="GO" id="GO:0002224">
    <property type="term" value="P:toll-like receptor signaling pathway"/>
    <property type="evidence" value="ECO:0007669"/>
    <property type="project" value="TreeGrafter"/>
</dbReference>
<dbReference type="Gene3D" id="3.40.50.10140">
    <property type="entry name" value="Toll/interleukin-1 receptor homology (TIR) domain"/>
    <property type="match status" value="1"/>
</dbReference>
<sequence length="160" mass="18911">MDQLIPNLEGNKSSFKLCLHHRDFELGRNIVDNIVSAVYNSRKTICVVSRKFLTSEWCSLEIQLASYRLFAEHRDVLLLVFLEQISEKQVSSYHRMRKVMLKKTYLQWPSSDCPDQMHVQELFWNQLRRAIRSGSRQEAEEVNTDDREEQEPGNTVTHIR</sequence>
<dbReference type="AlphaFoldDB" id="A0AAN7XEN5"/>
<evidence type="ECO:0000256" key="14">
    <source>
        <dbReference type="SAM" id="MobiDB-lite"/>
    </source>
</evidence>
<keyword evidence="7" id="KW-0677">Repeat</keyword>
<keyword evidence="5" id="KW-0812">Transmembrane</keyword>
<evidence type="ECO:0000256" key="5">
    <source>
        <dbReference type="ARBA" id="ARBA00022692"/>
    </source>
</evidence>
<dbReference type="Pfam" id="PF01582">
    <property type="entry name" value="TIR"/>
    <property type="match status" value="1"/>
</dbReference>
<gene>
    <name evidence="16" type="ORF">PBY51_017302</name>
</gene>
<comment type="similarity">
    <text evidence="2">Belongs to the Toll-like receptor family.</text>
</comment>
<comment type="caution">
    <text evidence="16">The sequence shown here is derived from an EMBL/GenBank/DDBJ whole genome shotgun (WGS) entry which is preliminary data.</text>
</comment>
<evidence type="ECO:0000256" key="8">
    <source>
        <dbReference type="ARBA" id="ARBA00022859"/>
    </source>
</evidence>
<organism evidence="16 17">
    <name type="scientific">Eleginops maclovinus</name>
    <name type="common">Patagonian blennie</name>
    <name type="synonym">Eleginus maclovinus</name>
    <dbReference type="NCBI Taxonomy" id="56733"/>
    <lineage>
        <taxon>Eukaryota</taxon>
        <taxon>Metazoa</taxon>
        <taxon>Chordata</taxon>
        <taxon>Craniata</taxon>
        <taxon>Vertebrata</taxon>
        <taxon>Euteleostomi</taxon>
        <taxon>Actinopterygii</taxon>
        <taxon>Neopterygii</taxon>
        <taxon>Teleostei</taxon>
        <taxon>Neoteleostei</taxon>
        <taxon>Acanthomorphata</taxon>
        <taxon>Eupercaria</taxon>
        <taxon>Perciformes</taxon>
        <taxon>Notothenioidei</taxon>
        <taxon>Eleginopidae</taxon>
        <taxon>Eleginops</taxon>
    </lineage>
</organism>
<comment type="subcellular location">
    <subcellularLocation>
        <location evidence="1">Membrane</location>
        <topology evidence="1">Single-pass type I membrane protein</topology>
    </subcellularLocation>
</comment>
<dbReference type="GO" id="GO:0038023">
    <property type="term" value="F:signaling receptor activity"/>
    <property type="evidence" value="ECO:0007669"/>
    <property type="project" value="TreeGrafter"/>
</dbReference>
<evidence type="ECO:0000259" key="15">
    <source>
        <dbReference type="PROSITE" id="PS50104"/>
    </source>
</evidence>
<dbReference type="PANTHER" id="PTHR24365:SF545">
    <property type="entry name" value="TOLL-LIKE RECEPTOR 12"/>
    <property type="match status" value="1"/>
</dbReference>
<keyword evidence="11" id="KW-0675">Receptor</keyword>
<evidence type="ECO:0000256" key="7">
    <source>
        <dbReference type="ARBA" id="ARBA00022737"/>
    </source>
</evidence>
<reference evidence="16 17" key="2">
    <citation type="journal article" date="2023" name="Mol. Biol. Evol.">
        <title>Genomics of Secondarily Temperate Adaptation in the Only Non-Antarctic Icefish.</title>
        <authorList>
            <person name="Rivera-Colon A.G."/>
            <person name="Rayamajhi N."/>
            <person name="Minhas B.F."/>
            <person name="Madrigal G."/>
            <person name="Bilyk K.T."/>
            <person name="Yoon V."/>
            <person name="Hune M."/>
            <person name="Gregory S."/>
            <person name="Cheng C.H.C."/>
            <person name="Catchen J.M."/>
        </authorList>
    </citation>
    <scope>NUCLEOTIDE SEQUENCE [LARGE SCALE GENOMIC DNA]</scope>
    <source>
        <strain evidence="16">JMC-PN-2008</strain>
    </source>
</reference>
<evidence type="ECO:0000256" key="10">
    <source>
        <dbReference type="ARBA" id="ARBA00023136"/>
    </source>
</evidence>
<reference evidence="16 17" key="1">
    <citation type="journal article" date="2023" name="Genes (Basel)">
        <title>Chromosome-Level Genome Assembly and Circadian Gene Repertoire of the Patagonia Blennie Eleginops maclovinus-The Closest Ancestral Proxy of Antarctic Cryonotothenioids.</title>
        <authorList>
            <person name="Cheng C.C."/>
            <person name="Rivera-Colon A.G."/>
            <person name="Minhas B.F."/>
            <person name="Wilson L."/>
            <person name="Rayamajhi N."/>
            <person name="Vargas-Chacoff L."/>
            <person name="Catchen J.M."/>
        </authorList>
    </citation>
    <scope>NUCLEOTIDE SEQUENCE [LARGE SCALE GENOMIC DNA]</scope>
    <source>
        <strain evidence="16">JMC-PN-2008</strain>
    </source>
</reference>
<evidence type="ECO:0000256" key="6">
    <source>
        <dbReference type="ARBA" id="ARBA00022729"/>
    </source>
</evidence>
<evidence type="ECO:0000313" key="17">
    <source>
        <dbReference type="Proteomes" id="UP001346869"/>
    </source>
</evidence>
<feature type="domain" description="TIR" evidence="15">
    <location>
        <begin position="1"/>
        <end position="131"/>
    </location>
</feature>
<dbReference type="EMBL" id="JAUZQC010000012">
    <property type="protein sequence ID" value="KAK5861858.1"/>
    <property type="molecule type" value="Genomic_DNA"/>
</dbReference>
<keyword evidence="6" id="KW-0732">Signal</keyword>
<dbReference type="InterPro" id="IPR000157">
    <property type="entry name" value="TIR_dom"/>
</dbReference>
<dbReference type="InterPro" id="IPR035897">
    <property type="entry name" value="Toll_tir_struct_dom_sf"/>
</dbReference>
<evidence type="ECO:0000256" key="1">
    <source>
        <dbReference type="ARBA" id="ARBA00004479"/>
    </source>
</evidence>
<keyword evidence="12" id="KW-0325">Glycoprotein</keyword>
<dbReference type="SMART" id="SM00255">
    <property type="entry name" value="TIR"/>
    <property type="match status" value="1"/>
</dbReference>
<evidence type="ECO:0000256" key="4">
    <source>
        <dbReference type="ARBA" id="ARBA00022614"/>
    </source>
</evidence>